<dbReference type="PANTHER" id="PTHR42760:SF40">
    <property type="entry name" value="3-OXOACYL-[ACYL-CARRIER-PROTEIN] REDUCTASE, CHLOROPLASTIC"/>
    <property type="match status" value="1"/>
</dbReference>
<reference evidence="6" key="1">
    <citation type="submission" date="2020-07" db="EMBL/GenBank/DDBJ databases">
        <title>novel species isolated from the respiratory tract of Marmot.</title>
        <authorList>
            <person name="Zhang G."/>
        </authorList>
    </citation>
    <scope>NUCLEOTIDE SEQUENCE [LARGE SCALE GENOMIC DNA]</scope>
    <source>
        <strain evidence="6">686</strain>
    </source>
</reference>
<dbReference type="Pfam" id="PF00106">
    <property type="entry name" value="adh_short"/>
    <property type="match status" value="1"/>
</dbReference>
<dbReference type="InterPro" id="IPR020904">
    <property type="entry name" value="Sc_DH/Rdtase_CS"/>
</dbReference>
<evidence type="ECO:0000313" key="6">
    <source>
        <dbReference type="Proteomes" id="UP000515663"/>
    </source>
</evidence>
<dbReference type="Proteomes" id="UP000515663">
    <property type="component" value="Chromosome"/>
</dbReference>
<dbReference type="PANTHER" id="PTHR42760">
    <property type="entry name" value="SHORT-CHAIN DEHYDROGENASES/REDUCTASES FAMILY MEMBER"/>
    <property type="match status" value="1"/>
</dbReference>
<accession>A0A7D7LSI7</accession>
<comment type="similarity">
    <text evidence="1 4">Belongs to the short-chain dehydrogenases/reductases (SDR) family.</text>
</comment>
<evidence type="ECO:0000256" key="1">
    <source>
        <dbReference type="ARBA" id="ARBA00006484"/>
    </source>
</evidence>
<evidence type="ECO:0000256" key="2">
    <source>
        <dbReference type="ARBA" id="ARBA00023002"/>
    </source>
</evidence>
<dbReference type="CDD" id="cd05233">
    <property type="entry name" value="SDR_c"/>
    <property type="match status" value="1"/>
</dbReference>
<dbReference type="GO" id="GO:0030497">
    <property type="term" value="P:fatty acid elongation"/>
    <property type="evidence" value="ECO:0007669"/>
    <property type="project" value="TreeGrafter"/>
</dbReference>
<dbReference type="PRINTS" id="PR00080">
    <property type="entry name" value="SDRFAMILY"/>
</dbReference>
<evidence type="ECO:0000313" key="5">
    <source>
        <dbReference type="EMBL" id="QMS99754.1"/>
    </source>
</evidence>
<dbReference type="GO" id="GO:0016616">
    <property type="term" value="F:oxidoreductase activity, acting on the CH-OH group of donors, NAD or NADP as acceptor"/>
    <property type="evidence" value="ECO:0007669"/>
    <property type="project" value="TreeGrafter"/>
</dbReference>
<dbReference type="InterPro" id="IPR002347">
    <property type="entry name" value="SDR_fam"/>
</dbReference>
<dbReference type="KEGG" id="gji:H1R19_12180"/>
<dbReference type="SUPFAM" id="SSF51735">
    <property type="entry name" value="NAD(P)-binding Rossmann-fold domains"/>
    <property type="match status" value="1"/>
</dbReference>
<evidence type="ECO:0000256" key="4">
    <source>
        <dbReference type="RuleBase" id="RU000363"/>
    </source>
</evidence>
<dbReference type="EMBL" id="CP059491">
    <property type="protein sequence ID" value="QMS99754.1"/>
    <property type="molecule type" value="Genomic_DNA"/>
</dbReference>
<dbReference type="AlphaFoldDB" id="A0A7D7LSI7"/>
<keyword evidence="2" id="KW-0560">Oxidoreductase</keyword>
<evidence type="ECO:0000256" key="3">
    <source>
        <dbReference type="ARBA" id="ARBA00023027"/>
    </source>
</evidence>
<organism evidence="5 6">
    <name type="scientific">Gordonia jinghuaiqii</name>
    <dbReference type="NCBI Taxonomy" id="2758710"/>
    <lineage>
        <taxon>Bacteria</taxon>
        <taxon>Bacillati</taxon>
        <taxon>Actinomycetota</taxon>
        <taxon>Actinomycetes</taxon>
        <taxon>Mycobacteriales</taxon>
        <taxon>Gordoniaceae</taxon>
        <taxon>Gordonia</taxon>
    </lineage>
</organism>
<protein>
    <submittedName>
        <fullName evidence="5">Mycofactocin-coupled SDR family oxidoreductase</fullName>
    </submittedName>
</protein>
<keyword evidence="6" id="KW-1185">Reference proteome</keyword>
<dbReference type="FunFam" id="3.40.50.720:FF:000084">
    <property type="entry name" value="Short-chain dehydrogenase reductase"/>
    <property type="match status" value="1"/>
</dbReference>
<dbReference type="Gene3D" id="3.40.50.720">
    <property type="entry name" value="NAD(P)-binding Rossmann-like Domain"/>
    <property type="match status" value="1"/>
</dbReference>
<dbReference type="InterPro" id="IPR036291">
    <property type="entry name" value="NAD(P)-bd_dom_sf"/>
</dbReference>
<dbReference type="RefSeq" id="WP_219849142.1">
    <property type="nucleotide sequence ID" value="NZ_CP059491.1"/>
</dbReference>
<dbReference type="PRINTS" id="PR00081">
    <property type="entry name" value="GDHRDH"/>
</dbReference>
<keyword evidence="3" id="KW-0520">NAD</keyword>
<gene>
    <name evidence="5" type="ORF">H1R19_12180</name>
</gene>
<proteinExistence type="inferred from homology"/>
<dbReference type="InterPro" id="IPR023985">
    <property type="entry name" value="SDR_subfam_1"/>
</dbReference>
<sequence>MTDLTGQVAWITGAARGQGRAHARALAAAGAHVIVSDIARQVPTIPYPLATEEELAATVAEIAADGGRATAAQLDVRDAAAVTELVDAIMAEHGRLDILVANAGVCAFTPVEEIGDDQWADIVDTNLTGTFHCVRAAVGAMKANGRGRIVGVSSGAGRGGMRDLSHYAATKWGIIGFIKSVALEVGAYGITANVVCPTSVNTPMVMNPTTLRRFRPDLDDPTPDDARSVFAGLGPLGVPWLEPEDVTRAVMYFVDDPGLTTGTVLEVNLGTTATRA</sequence>
<dbReference type="PROSITE" id="PS00061">
    <property type="entry name" value="ADH_SHORT"/>
    <property type="match status" value="1"/>
</dbReference>
<dbReference type="NCBIfam" id="TIGR03971">
    <property type="entry name" value="SDR_subfam_1"/>
    <property type="match status" value="1"/>
</dbReference>
<name>A0A7D7LSI7_9ACTN</name>